<dbReference type="InterPro" id="IPR050492">
    <property type="entry name" value="Bact_metal-bind_prot9"/>
</dbReference>
<evidence type="ECO:0000256" key="1">
    <source>
        <dbReference type="ARBA" id="ARBA00011028"/>
    </source>
</evidence>
<dbReference type="Pfam" id="PF01297">
    <property type="entry name" value="ZnuA"/>
    <property type="match status" value="1"/>
</dbReference>
<proteinExistence type="inferred from homology"/>
<evidence type="ECO:0000256" key="5">
    <source>
        <dbReference type="ARBA" id="ARBA00022906"/>
    </source>
</evidence>
<evidence type="ECO:0000313" key="6">
    <source>
        <dbReference type="EMBL" id="GAA6146757.1"/>
    </source>
</evidence>
<dbReference type="PANTHER" id="PTHR42953:SF3">
    <property type="entry name" value="HIGH-AFFINITY ZINC UPTAKE SYSTEM PROTEIN ZNUA"/>
    <property type="match status" value="1"/>
</dbReference>
<reference evidence="6 7" key="1">
    <citation type="submission" date="2024-04" db="EMBL/GenBank/DDBJ databases">
        <title>Draft genome sequence of Thalassolituus maritimus NBRC 116585.</title>
        <authorList>
            <person name="Miyakawa T."/>
            <person name="Kusuya Y."/>
            <person name="Miura T."/>
        </authorList>
    </citation>
    <scope>NUCLEOTIDE SEQUENCE [LARGE SCALE GENOMIC DNA]</scope>
    <source>
        <strain evidence="6 7">5NW40-0001</strain>
    </source>
</reference>
<comment type="caution">
    <text evidence="6">The sequence shown here is derived from an EMBL/GenBank/DDBJ whole genome shotgun (WGS) entry which is preliminary data.</text>
</comment>
<evidence type="ECO:0000256" key="3">
    <source>
        <dbReference type="ARBA" id="ARBA00022448"/>
    </source>
</evidence>
<gene>
    <name evidence="6" type="primary">znuA</name>
    <name evidence="6" type="ORF">NBRC116585_28760</name>
</gene>
<evidence type="ECO:0000313" key="7">
    <source>
        <dbReference type="Proteomes" id="UP001481413"/>
    </source>
</evidence>
<evidence type="ECO:0000256" key="2">
    <source>
        <dbReference type="ARBA" id="ARBA00015915"/>
    </source>
</evidence>
<sequence>MHPLGLIAASVVERENLHILLQKGVSPHDFSLRPSDIDHLQEADIIFWGGPHIEPYLSGFARRWPDKVWIDISSFSELAKIKDPHYWMSVPATLAAQKVLADTLGKDSSDFQRRVEAAVEYSDRVLEPVRERGFFVFHRAYDHWVLERGLNQVGAFTLTPEQKPGMRTVQLMREQLRAGKVACVFREPEYSPALVVTVVGDLPVKHGELDPQGAYADLSRDGYAYFLTEMADRAANCLTP</sequence>
<dbReference type="PANTHER" id="PTHR42953">
    <property type="entry name" value="HIGH-AFFINITY ZINC UPTAKE SYSTEM PROTEIN ZNUA-RELATED"/>
    <property type="match status" value="1"/>
</dbReference>
<keyword evidence="5" id="KW-0862">Zinc</keyword>
<dbReference type="Proteomes" id="UP001481413">
    <property type="component" value="Unassembled WGS sequence"/>
</dbReference>
<name>A0ABQ0A2Y8_9GAMM</name>
<keyword evidence="4" id="KW-0732">Signal</keyword>
<keyword evidence="5" id="KW-0864">Zinc transport</keyword>
<protein>
    <recommendedName>
        <fullName evidence="2">High-affinity zinc uptake system protein ZnuA</fullName>
    </recommendedName>
</protein>
<keyword evidence="5" id="KW-0406">Ion transport</keyword>
<evidence type="ECO:0000256" key="4">
    <source>
        <dbReference type="ARBA" id="ARBA00022729"/>
    </source>
</evidence>
<dbReference type="SUPFAM" id="SSF53807">
    <property type="entry name" value="Helical backbone' metal receptor"/>
    <property type="match status" value="1"/>
</dbReference>
<accession>A0ABQ0A2Y8</accession>
<dbReference type="EMBL" id="BAABWH010000010">
    <property type="protein sequence ID" value="GAA6146757.1"/>
    <property type="molecule type" value="Genomic_DNA"/>
</dbReference>
<comment type="similarity">
    <text evidence="1">Belongs to the bacterial solute-binding protein 9 family.</text>
</comment>
<organism evidence="6 7">
    <name type="scientific">Thalassolituus maritimus</name>
    <dbReference type="NCBI Taxonomy" id="484498"/>
    <lineage>
        <taxon>Bacteria</taxon>
        <taxon>Pseudomonadati</taxon>
        <taxon>Pseudomonadota</taxon>
        <taxon>Gammaproteobacteria</taxon>
        <taxon>Oceanospirillales</taxon>
        <taxon>Oceanospirillaceae</taxon>
        <taxon>Thalassolituus</taxon>
    </lineage>
</organism>
<keyword evidence="7" id="KW-1185">Reference proteome</keyword>
<dbReference type="InterPro" id="IPR006127">
    <property type="entry name" value="ZnuA-like"/>
</dbReference>
<keyword evidence="3" id="KW-0813">Transport</keyword>
<dbReference type="Gene3D" id="3.40.50.1980">
    <property type="entry name" value="Nitrogenase molybdenum iron protein domain"/>
    <property type="match status" value="2"/>
</dbReference>